<evidence type="ECO:0000259" key="4">
    <source>
        <dbReference type="Pfam" id="PF00881"/>
    </source>
</evidence>
<keyword evidence="2" id="KW-0288">FMN</keyword>
<proteinExistence type="predicted"/>
<accession>A0A921AYF9</accession>
<dbReference type="GO" id="GO:0016491">
    <property type="term" value="F:oxidoreductase activity"/>
    <property type="evidence" value="ECO:0007669"/>
    <property type="project" value="UniProtKB-KW"/>
</dbReference>
<dbReference type="InterPro" id="IPR000415">
    <property type="entry name" value="Nitroreductase-like"/>
</dbReference>
<dbReference type="EMBL" id="DYZA01000230">
    <property type="protein sequence ID" value="HJD98191.1"/>
    <property type="molecule type" value="Genomic_DNA"/>
</dbReference>
<evidence type="ECO:0000256" key="1">
    <source>
        <dbReference type="ARBA" id="ARBA00022630"/>
    </source>
</evidence>
<dbReference type="PANTHER" id="PTHR23026">
    <property type="entry name" value="NADPH NITROREDUCTASE"/>
    <property type="match status" value="1"/>
</dbReference>
<dbReference type="PANTHER" id="PTHR23026:SF90">
    <property type="entry name" value="IODOTYROSINE DEIODINASE 1"/>
    <property type="match status" value="1"/>
</dbReference>
<name>A0A921AYF9_9BACT</name>
<reference evidence="5" key="1">
    <citation type="journal article" date="2021" name="PeerJ">
        <title>Extensive microbial diversity within the chicken gut microbiome revealed by metagenomics and culture.</title>
        <authorList>
            <person name="Gilroy R."/>
            <person name="Ravi A."/>
            <person name="Getino M."/>
            <person name="Pursley I."/>
            <person name="Horton D.L."/>
            <person name="Alikhan N.F."/>
            <person name="Baker D."/>
            <person name="Gharbi K."/>
            <person name="Hall N."/>
            <person name="Watson M."/>
            <person name="Adriaenssens E.M."/>
            <person name="Foster-Nyarko E."/>
            <person name="Jarju S."/>
            <person name="Secka A."/>
            <person name="Antonio M."/>
            <person name="Oren A."/>
            <person name="Chaudhuri R.R."/>
            <person name="La Ragione R."/>
            <person name="Hildebrand F."/>
            <person name="Pallen M.J."/>
        </authorList>
    </citation>
    <scope>NUCLEOTIDE SEQUENCE</scope>
    <source>
        <strain evidence="5">ChiGjej2B2-19336</strain>
    </source>
</reference>
<dbReference type="InterPro" id="IPR050627">
    <property type="entry name" value="Nitroreductase/BluB"/>
</dbReference>
<dbReference type="Proteomes" id="UP000698963">
    <property type="component" value="Unassembled WGS sequence"/>
</dbReference>
<dbReference type="Gene3D" id="3.40.109.10">
    <property type="entry name" value="NADH Oxidase"/>
    <property type="match status" value="1"/>
</dbReference>
<feature type="domain" description="Nitroreductase" evidence="4">
    <location>
        <begin position="7"/>
        <end position="183"/>
    </location>
</feature>
<dbReference type="RefSeq" id="WP_304123740.1">
    <property type="nucleotide sequence ID" value="NZ_DYZA01000230.1"/>
</dbReference>
<protein>
    <submittedName>
        <fullName evidence="5">Nitroreductase family protein</fullName>
    </submittedName>
</protein>
<dbReference type="Pfam" id="PF00881">
    <property type="entry name" value="Nitroreductase"/>
    <property type="match status" value="1"/>
</dbReference>
<evidence type="ECO:0000313" key="5">
    <source>
        <dbReference type="EMBL" id="HJD98191.1"/>
    </source>
</evidence>
<evidence type="ECO:0000256" key="2">
    <source>
        <dbReference type="ARBA" id="ARBA00022643"/>
    </source>
</evidence>
<evidence type="ECO:0000313" key="6">
    <source>
        <dbReference type="Proteomes" id="UP000698963"/>
    </source>
</evidence>
<keyword evidence="3" id="KW-0560">Oxidoreductase</keyword>
<dbReference type="InterPro" id="IPR029479">
    <property type="entry name" value="Nitroreductase"/>
</dbReference>
<organism evidence="5 6">
    <name type="scientific">Mailhella massiliensis</name>
    <dbReference type="NCBI Taxonomy" id="1903261"/>
    <lineage>
        <taxon>Bacteria</taxon>
        <taxon>Pseudomonadati</taxon>
        <taxon>Thermodesulfobacteriota</taxon>
        <taxon>Desulfovibrionia</taxon>
        <taxon>Desulfovibrionales</taxon>
        <taxon>Desulfovibrionaceae</taxon>
        <taxon>Mailhella</taxon>
    </lineage>
</organism>
<evidence type="ECO:0000256" key="3">
    <source>
        <dbReference type="ARBA" id="ARBA00023002"/>
    </source>
</evidence>
<keyword evidence="1" id="KW-0285">Flavoprotein</keyword>
<dbReference type="AlphaFoldDB" id="A0A921AYF9"/>
<reference evidence="5" key="2">
    <citation type="submission" date="2021-09" db="EMBL/GenBank/DDBJ databases">
        <authorList>
            <person name="Gilroy R."/>
        </authorList>
    </citation>
    <scope>NUCLEOTIDE SEQUENCE</scope>
    <source>
        <strain evidence="5">ChiGjej2B2-19336</strain>
    </source>
</reference>
<sequence length="207" mass="23883">MDVYEAIARRRTVRDFEDRTVDRETVERLLEAGLKAPSNTHLRQWEFVVVNEKSERRRLLRVKDMESREECDAMLDGFGLTDVAQRAMFHEAMPRQFSMLYHAGCLILPFFRVREPLLRPTSLSSLNDFASIWCCIENILLAAASEGIFGVTRIPMKEESEHIKTVLGHPDNYVMPCYLALGYPAKNASLPRQKSVDIREKIHLGAW</sequence>
<dbReference type="SUPFAM" id="SSF55469">
    <property type="entry name" value="FMN-dependent nitroreductase-like"/>
    <property type="match status" value="1"/>
</dbReference>
<comment type="caution">
    <text evidence="5">The sequence shown here is derived from an EMBL/GenBank/DDBJ whole genome shotgun (WGS) entry which is preliminary data.</text>
</comment>
<gene>
    <name evidence="5" type="ORF">K8W16_11165</name>
</gene>